<dbReference type="Pfam" id="PF07730">
    <property type="entry name" value="HisKA_3"/>
    <property type="match status" value="1"/>
</dbReference>
<sequence>MRASRLEATVIAGKLLHGLQVAVATTAILVLTTAITGLVAGFGPMGLAAYLPRFAAVALGMWVILTFVTWLGSHHEVLRRHDDRRAPGGSRGNGDAPLGPAAECAQPHDRIDPSHRVPRTRLDRIAEWYRASPAGRWAVVIINNVALMVKMIKSDSAEFLIPLLVSVYTLIAIASVRDRILGIGATLVFLFIPCLASFNGPLPGLMRERVPLSDFMQEAGFLIAVVTVASITRSRREALEHGDAQLASQRAEQQLVVQRDAARYQARAAAELHDSVGHSLTAIIALSEGLHGAGGSPDVNEAIDLVNSLARDGLADTRSAVASLQSSPDILDYFGSGVVTASNPVVVTDARGWDQLENLLTTVRATGISAALTETGLRPSSTVAERAIGELVYIVVREALTNVMRHAEGATRVVVSLDHTGSSTRITVSDNGHVTVRSDASQDSPEESTGHGLANLASVIRERGGAFDVGPSIAPGSGGWVLSAVIPVYIPLQEEA</sequence>
<dbReference type="EC" id="2.7.13.3" evidence="8"/>
<protein>
    <submittedName>
        <fullName evidence="8">Redox sensor histidine kinase response regulator devS</fullName>
        <ecNumber evidence="8">2.7.13.3</ecNumber>
    </submittedName>
</protein>
<dbReference type="Pfam" id="PF02518">
    <property type="entry name" value="HATPase_c"/>
    <property type="match status" value="1"/>
</dbReference>
<keyword evidence="3" id="KW-0902">Two-component regulatory system</keyword>
<keyword evidence="5" id="KW-0812">Transmembrane</keyword>
<dbReference type="InterPro" id="IPR003594">
    <property type="entry name" value="HATPase_dom"/>
</dbReference>
<evidence type="ECO:0000256" key="2">
    <source>
        <dbReference type="ARBA" id="ARBA00022777"/>
    </source>
</evidence>
<gene>
    <name evidence="8" type="primary">devS_1</name>
    <name evidence="8" type="ORF">NCTC10951_00042</name>
</gene>
<feature type="compositionally biased region" description="Basic and acidic residues" evidence="4">
    <location>
        <begin position="106"/>
        <end position="115"/>
    </location>
</feature>
<organism evidence="8 9">
    <name type="scientific">Actinomyces viscosus</name>
    <dbReference type="NCBI Taxonomy" id="1656"/>
    <lineage>
        <taxon>Bacteria</taxon>
        <taxon>Bacillati</taxon>
        <taxon>Actinomycetota</taxon>
        <taxon>Actinomycetes</taxon>
        <taxon>Actinomycetales</taxon>
        <taxon>Actinomycetaceae</taxon>
        <taxon>Actinomyces</taxon>
    </lineage>
</organism>
<accession>A0A3S5EW74</accession>
<keyword evidence="5" id="KW-0472">Membrane</keyword>
<dbReference type="GO" id="GO:0016020">
    <property type="term" value="C:membrane"/>
    <property type="evidence" value="ECO:0007669"/>
    <property type="project" value="InterPro"/>
</dbReference>
<evidence type="ECO:0000313" key="8">
    <source>
        <dbReference type="EMBL" id="VEI14189.1"/>
    </source>
</evidence>
<dbReference type="EMBL" id="LR134477">
    <property type="protein sequence ID" value="VEI14189.1"/>
    <property type="molecule type" value="Genomic_DNA"/>
</dbReference>
<feature type="transmembrane region" description="Helical" evidence="5">
    <location>
        <begin position="180"/>
        <end position="199"/>
    </location>
</feature>
<dbReference type="InterPro" id="IPR050482">
    <property type="entry name" value="Sensor_HK_TwoCompSys"/>
</dbReference>
<keyword evidence="1 8" id="KW-0808">Transferase</keyword>
<feature type="transmembrane region" description="Helical" evidence="5">
    <location>
        <begin position="54"/>
        <end position="72"/>
    </location>
</feature>
<feature type="domain" description="Histidine kinase/HSP90-like ATPase" evidence="6">
    <location>
        <begin position="392"/>
        <end position="471"/>
    </location>
</feature>
<evidence type="ECO:0000256" key="3">
    <source>
        <dbReference type="ARBA" id="ARBA00023012"/>
    </source>
</evidence>
<feature type="transmembrane region" description="Helical" evidence="5">
    <location>
        <begin position="21"/>
        <end position="42"/>
    </location>
</feature>
<dbReference type="Gene3D" id="3.30.565.10">
    <property type="entry name" value="Histidine kinase-like ATPase, C-terminal domain"/>
    <property type="match status" value="1"/>
</dbReference>
<dbReference type="InterPro" id="IPR036890">
    <property type="entry name" value="HATPase_C_sf"/>
</dbReference>
<evidence type="ECO:0000259" key="6">
    <source>
        <dbReference type="Pfam" id="PF02518"/>
    </source>
</evidence>
<keyword evidence="2 8" id="KW-0418">Kinase</keyword>
<dbReference type="Proteomes" id="UP000268658">
    <property type="component" value="Chromosome"/>
</dbReference>
<evidence type="ECO:0000256" key="4">
    <source>
        <dbReference type="SAM" id="MobiDB-lite"/>
    </source>
</evidence>
<dbReference type="InterPro" id="IPR011712">
    <property type="entry name" value="Sig_transdc_His_kin_sub3_dim/P"/>
</dbReference>
<dbReference type="AlphaFoldDB" id="A0A3S5EW74"/>
<evidence type="ECO:0000259" key="7">
    <source>
        <dbReference type="Pfam" id="PF07730"/>
    </source>
</evidence>
<reference evidence="8 9" key="1">
    <citation type="submission" date="2018-12" db="EMBL/GenBank/DDBJ databases">
        <authorList>
            <consortium name="Pathogen Informatics"/>
        </authorList>
    </citation>
    <scope>NUCLEOTIDE SEQUENCE [LARGE SCALE GENOMIC DNA]</scope>
    <source>
        <strain evidence="8 9">NCTC10951</strain>
    </source>
</reference>
<evidence type="ECO:0000313" key="9">
    <source>
        <dbReference type="Proteomes" id="UP000268658"/>
    </source>
</evidence>
<proteinExistence type="predicted"/>
<dbReference type="PANTHER" id="PTHR24421">
    <property type="entry name" value="NITRATE/NITRITE SENSOR PROTEIN NARX-RELATED"/>
    <property type="match status" value="1"/>
</dbReference>
<dbReference type="SUPFAM" id="SSF55874">
    <property type="entry name" value="ATPase domain of HSP90 chaperone/DNA topoisomerase II/histidine kinase"/>
    <property type="match status" value="1"/>
</dbReference>
<name>A0A3S5EW74_ACTVI</name>
<evidence type="ECO:0000256" key="1">
    <source>
        <dbReference type="ARBA" id="ARBA00022679"/>
    </source>
</evidence>
<dbReference type="CDD" id="cd16917">
    <property type="entry name" value="HATPase_UhpB-NarQ-NarX-like"/>
    <property type="match status" value="1"/>
</dbReference>
<dbReference type="GO" id="GO:0046983">
    <property type="term" value="F:protein dimerization activity"/>
    <property type="evidence" value="ECO:0007669"/>
    <property type="project" value="InterPro"/>
</dbReference>
<keyword evidence="5" id="KW-1133">Transmembrane helix</keyword>
<dbReference type="Gene3D" id="1.20.5.1930">
    <property type="match status" value="1"/>
</dbReference>
<feature type="region of interest" description="Disordered" evidence="4">
    <location>
        <begin position="82"/>
        <end position="115"/>
    </location>
</feature>
<feature type="domain" description="Signal transduction histidine kinase subgroup 3 dimerisation and phosphoacceptor" evidence="7">
    <location>
        <begin position="267"/>
        <end position="326"/>
    </location>
</feature>
<dbReference type="GO" id="GO:0000155">
    <property type="term" value="F:phosphorelay sensor kinase activity"/>
    <property type="evidence" value="ECO:0007669"/>
    <property type="project" value="InterPro"/>
</dbReference>
<dbReference type="KEGG" id="avc:NCTC10951_00042"/>
<evidence type="ECO:0000256" key="5">
    <source>
        <dbReference type="SAM" id="Phobius"/>
    </source>
</evidence>